<protein>
    <submittedName>
        <fullName evidence="1">Uncharacterized protein</fullName>
    </submittedName>
</protein>
<evidence type="ECO:0000313" key="2">
    <source>
        <dbReference type="Proteomes" id="UP000515889"/>
    </source>
</evidence>
<dbReference type="EMBL" id="MT711889">
    <property type="protein sequence ID" value="QNJ57463.1"/>
    <property type="molecule type" value="Genomic_DNA"/>
</dbReference>
<sequence length="125" mass="13890">MSITLKVKTVNTFTLVVSNEFLAQVVSERAQARALSAEKVESLKGHQRYVIDVLRSERTDEEVVKVVFKDSLIEVAKEQAREVNEEGVRMKGHQVVVSFEDDSVVKRACDCGACFECKVARGGAE</sequence>
<proteinExistence type="predicted"/>
<keyword evidence="2" id="KW-1185">Reference proteome</keyword>
<organism evidence="1 2">
    <name type="scientific">Pseudomonas phage Waldo5</name>
    <dbReference type="NCBI Taxonomy" id="2762290"/>
    <lineage>
        <taxon>Viruses</taxon>
        <taxon>Duplodnaviria</taxon>
        <taxon>Heunggongvirae</taxon>
        <taxon>Uroviricota</taxon>
        <taxon>Caudoviricetes</taxon>
        <taxon>Autographivirales</taxon>
        <taxon>Autotranscriptaviridae</taxon>
        <taxon>Studiervirinae</taxon>
        <taxon>Waldovirus</taxon>
        <taxon>Waldovirus waldo5</taxon>
    </lineage>
</organism>
<accession>A0A7G8LJP1</accession>
<name>A0A7G8LJP1_9CAUD</name>
<evidence type="ECO:0000313" key="1">
    <source>
        <dbReference type="EMBL" id="QNJ57463.1"/>
    </source>
</evidence>
<dbReference type="Proteomes" id="UP000515889">
    <property type="component" value="Segment"/>
</dbReference>
<reference evidence="1 2" key="1">
    <citation type="submission" date="2020-07" db="EMBL/GenBank/DDBJ databases">
        <authorList>
            <person name="Tyler E."/>
            <person name="Herman J."/>
            <person name="Anderson S."/>
            <person name="Huang C."/>
            <person name="Mingo D."/>
            <person name="O'Donnell J."/>
            <person name="Temple L."/>
        </authorList>
    </citation>
    <scope>NUCLEOTIDE SEQUENCE [LARGE SCALE GENOMIC DNA]</scope>
</reference>